<organism evidence="8 9">
    <name type="scientific">Bondarzewia mesenterica</name>
    <dbReference type="NCBI Taxonomy" id="1095465"/>
    <lineage>
        <taxon>Eukaryota</taxon>
        <taxon>Fungi</taxon>
        <taxon>Dikarya</taxon>
        <taxon>Basidiomycota</taxon>
        <taxon>Agaricomycotina</taxon>
        <taxon>Agaricomycetes</taxon>
        <taxon>Russulales</taxon>
        <taxon>Bondarzewiaceae</taxon>
        <taxon>Bondarzewia</taxon>
    </lineage>
</organism>
<feature type="transmembrane region" description="Helical" evidence="7">
    <location>
        <begin position="351"/>
        <end position="372"/>
    </location>
</feature>
<evidence type="ECO:0000256" key="3">
    <source>
        <dbReference type="ARBA" id="ARBA00022723"/>
    </source>
</evidence>
<protein>
    <recommendedName>
        <fullName evidence="6">Terpene synthase</fullName>
        <ecNumber evidence="6">4.2.3.-</ecNumber>
    </recommendedName>
</protein>
<dbReference type="PANTHER" id="PTHR35201">
    <property type="entry name" value="TERPENE SYNTHASE"/>
    <property type="match status" value="1"/>
</dbReference>
<keyword evidence="3 6" id="KW-0479">Metal-binding</keyword>
<accession>A0A4V3XEK2</accession>
<dbReference type="InterPro" id="IPR008949">
    <property type="entry name" value="Isoprenoid_synthase_dom_sf"/>
</dbReference>
<gene>
    <name evidence="8" type="ORF">EW146_g6385</name>
</gene>
<comment type="cofactor">
    <cofactor evidence="1 6">
        <name>Mg(2+)</name>
        <dbReference type="ChEBI" id="CHEBI:18420"/>
    </cofactor>
</comment>
<dbReference type="SFLD" id="SFLDG01020">
    <property type="entry name" value="Terpene_Cyclase_Like_2"/>
    <property type="match status" value="1"/>
</dbReference>
<keyword evidence="7" id="KW-0812">Transmembrane</keyword>
<dbReference type="PANTHER" id="PTHR35201:SF4">
    <property type="entry name" value="BETA-PINACENE SYNTHASE-RELATED"/>
    <property type="match status" value="1"/>
</dbReference>
<dbReference type="SFLD" id="SFLDS00005">
    <property type="entry name" value="Isoprenoid_Synthase_Type_I"/>
    <property type="match status" value="1"/>
</dbReference>
<dbReference type="GO" id="GO:0046872">
    <property type="term" value="F:metal ion binding"/>
    <property type="evidence" value="ECO:0007669"/>
    <property type="project" value="UniProtKB-KW"/>
</dbReference>
<dbReference type="EC" id="4.2.3.-" evidence="6"/>
<evidence type="ECO:0000256" key="4">
    <source>
        <dbReference type="ARBA" id="ARBA00022842"/>
    </source>
</evidence>
<dbReference type="GO" id="GO:0010333">
    <property type="term" value="F:terpene synthase activity"/>
    <property type="evidence" value="ECO:0007669"/>
    <property type="project" value="InterPro"/>
</dbReference>
<dbReference type="Pfam" id="PF19086">
    <property type="entry name" value="Terpene_syn_C_2"/>
    <property type="match status" value="1"/>
</dbReference>
<comment type="caution">
    <text evidence="8">The sequence shown here is derived from an EMBL/GenBank/DDBJ whole genome shotgun (WGS) entry which is preliminary data.</text>
</comment>
<keyword evidence="7" id="KW-0472">Membrane</keyword>
<evidence type="ECO:0000313" key="8">
    <source>
        <dbReference type="EMBL" id="THH13873.1"/>
    </source>
</evidence>
<dbReference type="AlphaFoldDB" id="A0A4V3XEK2"/>
<dbReference type="EMBL" id="SGPL01000318">
    <property type="protein sequence ID" value="THH13873.1"/>
    <property type="molecule type" value="Genomic_DNA"/>
</dbReference>
<evidence type="ECO:0000313" key="9">
    <source>
        <dbReference type="Proteomes" id="UP000310158"/>
    </source>
</evidence>
<keyword evidence="5 6" id="KW-0456">Lyase</keyword>
<dbReference type="OrthoDB" id="2861623at2759"/>
<dbReference type="GO" id="GO:0008299">
    <property type="term" value="P:isoprenoid biosynthetic process"/>
    <property type="evidence" value="ECO:0007669"/>
    <property type="project" value="UniProtKB-ARBA"/>
</dbReference>
<comment type="similarity">
    <text evidence="2 6">Belongs to the terpene synthase family.</text>
</comment>
<sequence length="390" mass="43715">MSHADSDVLIIPDFISYCQYPVRSNPHGQGVASASENWLLAGAHLSAKKRHAFLGLKAGSLAAMCYPDSDKDRLRVCADYMNYLFKLDDWSDEFDAEDIGSMQDCVMSALRDPKGFETDKAVGKLAKCFFGRFVADGGPGCTQRFIDTMVLFFCAVTEQALHRIHEDIPDLESYLTLRRDTSGCKPCFALIEYAAGIDLPDAVLNHPSVQFLEDAANDLVTWTNDIFSYNVEQARGDTHNLVIVAMNERGYSIQEAINFVGDLCKDTIDSFNSVRRSLPSWGPEIDRQVEQYVDGLQNWIIGSLHWSFETKRYFGDRGQDVKKNLAVKLLPKKTQNSVQKPSISITLLHPLLRFLSGIMLITLLSYTINCLFFPSFSCIVNTVSPRLAFV</sequence>
<keyword evidence="4 6" id="KW-0460">Magnesium</keyword>
<evidence type="ECO:0000256" key="7">
    <source>
        <dbReference type="SAM" id="Phobius"/>
    </source>
</evidence>
<name>A0A4V3XEK2_9AGAM</name>
<proteinExistence type="inferred from homology"/>
<dbReference type="Proteomes" id="UP000310158">
    <property type="component" value="Unassembled WGS sequence"/>
</dbReference>
<dbReference type="InterPro" id="IPR034686">
    <property type="entry name" value="Terpene_cyclase-like_2"/>
</dbReference>
<evidence type="ECO:0000256" key="5">
    <source>
        <dbReference type="ARBA" id="ARBA00023239"/>
    </source>
</evidence>
<reference evidence="8 9" key="1">
    <citation type="submission" date="2019-02" db="EMBL/GenBank/DDBJ databases">
        <title>Genome sequencing of the rare red list fungi Bondarzewia mesenterica.</title>
        <authorList>
            <person name="Buettner E."/>
            <person name="Kellner H."/>
        </authorList>
    </citation>
    <scope>NUCLEOTIDE SEQUENCE [LARGE SCALE GENOMIC DNA]</scope>
    <source>
        <strain evidence="8 9">DSM 108281</strain>
    </source>
</reference>
<keyword evidence="9" id="KW-1185">Reference proteome</keyword>
<keyword evidence="7" id="KW-1133">Transmembrane helix</keyword>
<evidence type="ECO:0000256" key="2">
    <source>
        <dbReference type="ARBA" id="ARBA00006333"/>
    </source>
</evidence>
<dbReference type="SUPFAM" id="SSF48576">
    <property type="entry name" value="Terpenoid synthases"/>
    <property type="match status" value="1"/>
</dbReference>
<evidence type="ECO:0000256" key="1">
    <source>
        <dbReference type="ARBA" id="ARBA00001946"/>
    </source>
</evidence>
<evidence type="ECO:0000256" key="6">
    <source>
        <dbReference type="RuleBase" id="RU366034"/>
    </source>
</evidence>
<dbReference type="Gene3D" id="1.10.600.10">
    <property type="entry name" value="Farnesyl Diphosphate Synthase"/>
    <property type="match status" value="1"/>
</dbReference>